<dbReference type="EMBL" id="KN831768">
    <property type="protein sequence ID" value="KIM49900.1"/>
    <property type="molecule type" value="Genomic_DNA"/>
</dbReference>
<feature type="transmembrane region" description="Helical" evidence="1">
    <location>
        <begin position="237"/>
        <end position="259"/>
    </location>
</feature>
<feature type="transmembrane region" description="Helical" evidence="1">
    <location>
        <begin position="164"/>
        <end position="186"/>
    </location>
</feature>
<organism evidence="3 4">
    <name type="scientific">Hebeloma cylindrosporum</name>
    <dbReference type="NCBI Taxonomy" id="76867"/>
    <lineage>
        <taxon>Eukaryota</taxon>
        <taxon>Fungi</taxon>
        <taxon>Dikarya</taxon>
        <taxon>Basidiomycota</taxon>
        <taxon>Agaricomycotina</taxon>
        <taxon>Agaricomycetes</taxon>
        <taxon>Agaricomycetidae</taxon>
        <taxon>Agaricales</taxon>
        <taxon>Agaricineae</taxon>
        <taxon>Hymenogastraceae</taxon>
        <taxon>Hebeloma</taxon>
    </lineage>
</organism>
<feature type="transmembrane region" description="Helical" evidence="1">
    <location>
        <begin position="126"/>
        <end position="144"/>
    </location>
</feature>
<accession>A0A0C3CMH9</accession>
<keyword evidence="4" id="KW-1185">Reference proteome</keyword>
<dbReference type="PANTHER" id="PTHR42109">
    <property type="entry name" value="UNPLACED GENOMIC SCAFFOLD UM_SCAF_CONTIG_1.265, WHOLE GENOME SHOTGUN SEQUENCE"/>
    <property type="match status" value="1"/>
</dbReference>
<keyword evidence="1" id="KW-1133">Transmembrane helix</keyword>
<dbReference type="OrthoDB" id="5389493at2759"/>
<feature type="transmembrane region" description="Helical" evidence="1">
    <location>
        <begin position="13"/>
        <end position="36"/>
    </location>
</feature>
<dbReference type="HOGENOM" id="CLU_092145_0_0_1"/>
<reference evidence="4" key="2">
    <citation type="submission" date="2015-01" db="EMBL/GenBank/DDBJ databases">
        <title>Evolutionary Origins and Diversification of the Mycorrhizal Mutualists.</title>
        <authorList>
            <consortium name="DOE Joint Genome Institute"/>
            <consortium name="Mycorrhizal Genomics Consortium"/>
            <person name="Kohler A."/>
            <person name="Kuo A."/>
            <person name="Nagy L.G."/>
            <person name="Floudas D."/>
            <person name="Copeland A."/>
            <person name="Barry K.W."/>
            <person name="Cichocki N."/>
            <person name="Veneault-Fourrey C."/>
            <person name="LaButti K."/>
            <person name="Lindquist E.A."/>
            <person name="Lipzen A."/>
            <person name="Lundell T."/>
            <person name="Morin E."/>
            <person name="Murat C."/>
            <person name="Riley R."/>
            <person name="Ohm R."/>
            <person name="Sun H."/>
            <person name="Tunlid A."/>
            <person name="Henrissat B."/>
            <person name="Grigoriev I.V."/>
            <person name="Hibbett D.S."/>
            <person name="Martin F."/>
        </authorList>
    </citation>
    <scope>NUCLEOTIDE SEQUENCE [LARGE SCALE GENOMIC DNA]</scope>
    <source>
        <strain evidence="4">h7</strain>
    </source>
</reference>
<feature type="transmembrane region" description="Helical" evidence="1">
    <location>
        <begin position="45"/>
        <end position="65"/>
    </location>
</feature>
<evidence type="ECO:0000259" key="2">
    <source>
        <dbReference type="Pfam" id="PF24800"/>
    </source>
</evidence>
<dbReference type="STRING" id="686832.A0A0C3CMH9"/>
<dbReference type="PANTHER" id="PTHR42109:SF2">
    <property type="entry name" value="INTEGRAL MEMBRANE PROTEIN"/>
    <property type="match status" value="1"/>
</dbReference>
<gene>
    <name evidence="3" type="ORF">M413DRAFT_439027</name>
</gene>
<evidence type="ECO:0000313" key="3">
    <source>
        <dbReference type="EMBL" id="KIM49900.1"/>
    </source>
</evidence>
<reference evidence="3 4" key="1">
    <citation type="submission" date="2014-04" db="EMBL/GenBank/DDBJ databases">
        <authorList>
            <consortium name="DOE Joint Genome Institute"/>
            <person name="Kuo A."/>
            <person name="Gay G."/>
            <person name="Dore J."/>
            <person name="Kohler A."/>
            <person name="Nagy L.G."/>
            <person name="Floudas D."/>
            <person name="Copeland A."/>
            <person name="Barry K.W."/>
            <person name="Cichocki N."/>
            <person name="Veneault-Fourrey C."/>
            <person name="LaButti K."/>
            <person name="Lindquist E.A."/>
            <person name="Lipzen A."/>
            <person name="Lundell T."/>
            <person name="Morin E."/>
            <person name="Murat C."/>
            <person name="Sun H."/>
            <person name="Tunlid A."/>
            <person name="Henrissat B."/>
            <person name="Grigoriev I.V."/>
            <person name="Hibbett D.S."/>
            <person name="Martin F."/>
            <person name="Nordberg H.P."/>
            <person name="Cantor M.N."/>
            <person name="Hua S.X."/>
        </authorList>
    </citation>
    <scope>NUCLEOTIDE SEQUENCE [LARGE SCALE GENOMIC DNA]</scope>
    <source>
        <strain evidence="4">h7</strain>
    </source>
</reference>
<feature type="transmembrane region" description="Helical" evidence="1">
    <location>
        <begin position="85"/>
        <end position="105"/>
    </location>
</feature>
<keyword evidence="1" id="KW-0472">Membrane</keyword>
<feature type="transmembrane region" description="Helical" evidence="1">
    <location>
        <begin position="198"/>
        <end position="217"/>
    </location>
</feature>
<dbReference type="Pfam" id="PF24800">
    <property type="entry name" value="DUF7702"/>
    <property type="match status" value="1"/>
</dbReference>
<evidence type="ECO:0000313" key="4">
    <source>
        <dbReference type="Proteomes" id="UP000053424"/>
    </source>
</evidence>
<dbReference type="InterPro" id="IPR056119">
    <property type="entry name" value="DUF7702"/>
</dbReference>
<proteinExistence type="predicted"/>
<dbReference type="AlphaFoldDB" id="A0A0C3CMH9"/>
<evidence type="ECO:0000256" key="1">
    <source>
        <dbReference type="SAM" id="Phobius"/>
    </source>
</evidence>
<feature type="domain" description="DUF7702" evidence="2">
    <location>
        <begin position="27"/>
        <end position="258"/>
    </location>
</feature>
<keyword evidence="1" id="KW-0812">Transmembrane</keyword>
<dbReference type="Proteomes" id="UP000053424">
    <property type="component" value="Unassembled WGS sequence"/>
</dbReference>
<name>A0A0C3CMH9_HEBCY</name>
<protein>
    <recommendedName>
        <fullName evidence="2">DUF7702 domain-containing protein</fullName>
    </recommendedName>
</protein>
<sequence>MSNPDHINYAHEFGIHSLPAAIIFAILYTPLFGWFIRQSFARPTYVYFVLTFFCAIRITAFGIRAALAGLDSAGETLSLLIADEILSGVGFFGLLYSAYTLVLDLEQLTDRPALTNPLLRITRNRHVFRAVLMTAVILGIVSATNTNADGSTSATSKSLHNVSTIIFLVLTIVQAFQTLILVRMEFAEKSTYKRSNESFGAQNAMPILLLVSLLLLVREAFTTATINNGRKQNTEHLWYPLIALPEIAAVILYATPGLVPRRDELPT</sequence>